<dbReference type="GO" id="GO:0008168">
    <property type="term" value="F:methyltransferase activity"/>
    <property type="evidence" value="ECO:0007669"/>
    <property type="project" value="UniProtKB-KW"/>
</dbReference>
<keyword evidence="1" id="KW-0812">Transmembrane</keyword>
<evidence type="ECO:0000259" key="2">
    <source>
        <dbReference type="Pfam" id="PF08241"/>
    </source>
</evidence>
<dbReference type="InterPro" id="IPR013216">
    <property type="entry name" value="Methyltransf_11"/>
</dbReference>
<dbReference type="Gene3D" id="3.40.50.150">
    <property type="entry name" value="Vaccinia Virus protein VP39"/>
    <property type="match status" value="1"/>
</dbReference>
<keyword evidence="3" id="KW-0489">Methyltransferase</keyword>
<organism evidence="3 4">
    <name type="scientific">Peptoniphilus senegalensis</name>
    <dbReference type="NCBI Taxonomy" id="1465757"/>
    <lineage>
        <taxon>Bacteria</taxon>
        <taxon>Bacillati</taxon>
        <taxon>Bacillota</taxon>
        <taxon>Tissierellia</taxon>
        <taxon>Tissierellales</taxon>
        <taxon>Peptoniphilaceae</taxon>
        <taxon>Peptoniphilus</taxon>
    </lineage>
</organism>
<keyword evidence="3" id="KW-0808">Transferase</keyword>
<dbReference type="GO" id="GO:0032259">
    <property type="term" value="P:methylation"/>
    <property type="evidence" value="ECO:0007669"/>
    <property type="project" value="UniProtKB-KW"/>
</dbReference>
<dbReference type="InterPro" id="IPR029063">
    <property type="entry name" value="SAM-dependent_MTases_sf"/>
</dbReference>
<gene>
    <name evidence="3" type="ORF">AAA073_08060</name>
</gene>
<comment type="caution">
    <text evidence="3">The sequence shown here is derived from an EMBL/GenBank/DDBJ whole genome shotgun (WGS) entry which is preliminary data.</text>
</comment>
<dbReference type="PANTHER" id="PTHR45277">
    <property type="entry name" value="EXPRESSED PROTEIN"/>
    <property type="match status" value="1"/>
</dbReference>
<evidence type="ECO:0000313" key="4">
    <source>
        <dbReference type="Proteomes" id="UP001491691"/>
    </source>
</evidence>
<sequence length="275" mass="30676">MKQLHFSDDKKIKADYKNWVPKSLVKSLIFTSLVAFILFIALGVSDLVFSGRTRLICALIFGLATLILIFFASWIGLLHRTFDYKGKRKLAKGIIEGTADYVKIPDAGLGLDVGFGSGALTIACAKKNPKATMVGCDIWKGSYKTEFSKALCENNAKLEGIENVRFEEGNAVKLPFEDESFDAVTSNYVYHNITGRNKQKLLLETFRVLKKGGVFVIHDLMSKSRYGDMNKFMEKLKKDGYEDVQLIDTTKGLFMSHKESLFLGLSGSALLIGRK</sequence>
<keyword evidence="1" id="KW-0472">Membrane</keyword>
<feature type="transmembrane region" description="Helical" evidence="1">
    <location>
        <begin position="56"/>
        <end position="77"/>
    </location>
</feature>
<name>A0ABV1J3B9_9FIRM</name>
<dbReference type="Proteomes" id="UP001491691">
    <property type="component" value="Unassembled WGS sequence"/>
</dbReference>
<dbReference type="Pfam" id="PF08241">
    <property type="entry name" value="Methyltransf_11"/>
    <property type="match status" value="1"/>
</dbReference>
<feature type="domain" description="Methyltransferase type 11" evidence="2">
    <location>
        <begin position="111"/>
        <end position="217"/>
    </location>
</feature>
<accession>A0ABV1J3B9</accession>
<dbReference type="EMBL" id="JBBNPP010000018">
    <property type="protein sequence ID" value="MEQ3347385.1"/>
    <property type="molecule type" value="Genomic_DNA"/>
</dbReference>
<dbReference type="EC" id="2.1.-.-" evidence="3"/>
<protein>
    <submittedName>
        <fullName evidence="3">Class I SAM-dependent methyltransferase</fullName>
        <ecNumber evidence="3">2.1.-.-</ecNumber>
    </submittedName>
</protein>
<keyword evidence="1" id="KW-1133">Transmembrane helix</keyword>
<feature type="transmembrane region" description="Helical" evidence="1">
    <location>
        <begin position="28"/>
        <end position="49"/>
    </location>
</feature>
<dbReference type="RefSeq" id="WP_349189260.1">
    <property type="nucleotide sequence ID" value="NZ_JBBNPP010000018.1"/>
</dbReference>
<evidence type="ECO:0000313" key="3">
    <source>
        <dbReference type="EMBL" id="MEQ3347385.1"/>
    </source>
</evidence>
<proteinExistence type="predicted"/>
<dbReference type="CDD" id="cd02440">
    <property type="entry name" value="AdoMet_MTases"/>
    <property type="match status" value="1"/>
</dbReference>
<dbReference type="SUPFAM" id="SSF53335">
    <property type="entry name" value="S-adenosyl-L-methionine-dependent methyltransferases"/>
    <property type="match status" value="1"/>
</dbReference>
<reference evidence="3 4" key="1">
    <citation type="submission" date="2024-04" db="EMBL/GenBank/DDBJ databases">
        <title>Human intestinal bacterial collection.</title>
        <authorList>
            <person name="Pauvert C."/>
            <person name="Hitch T.C.A."/>
            <person name="Clavel T."/>
        </authorList>
    </citation>
    <scope>NUCLEOTIDE SEQUENCE [LARGE SCALE GENOMIC DNA]</scope>
    <source>
        <strain evidence="3 4">CLA-SR-H019</strain>
    </source>
</reference>
<dbReference type="PANTHER" id="PTHR45277:SF1">
    <property type="entry name" value="EXPRESSED PROTEIN"/>
    <property type="match status" value="1"/>
</dbReference>
<keyword evidence="4" id="KW-1185">Reference proteome</keyword>
<evidence type="ECO:0000256" key="1">
    <source>
        <dbReference type="SAM" id="Phobius"/>
    </source>
</evidence>